<feature type="domain" description="Glucose-methanol-choline oxidoreductase N-terminal" evidence="8">
    <location>
        <begin position="266"/>
        <end position="280"/>
    </location>
</feature>
<dbReference type="InterPro" id="IPR036188">
    <property type="entry name" value="FAD/NAD-bd_sf"/>
</dbReference>
<name>A0A1H6D5T9_9HYPH</name>
<dbReference type="InterPro" id="IPR012132">
    <property type="entry name" value="GMC_OxRdtase"/>
</dbReference>
<dbReference type="EMBL" id="FNUY01000016">
    <property type="protein sequence ID" value="SEG80434.1"/>
    <property type="molecule type" value="Genomic_DNA"/>
</dbReference>
<accession>A0A1H6D5T9</accession>
<evidence type="ECO:0000259" key="7">
    <source>
        <dbReference type="PROSITE" id="PS00623"/>
    </source>
</evidence>
<dbReference type="AlphaFoldDB" id="A0A1H6D5T9"/>
<dbReference type="GO" id="GO:0050660">
    <property type="term" value="F:flavin adenine dinucleotide binding"/>
    <property type="evidence" value="ECO:0007669"/>
    <property type="project" value="InterPro"/>
</dbReference>
<reference evidence="9 10" key="1">
    <citation type="submission" date="2016-10" db="EMBL/GenBank/DDBJ databases">
        <authorList>
            <person name="de Groot N.N."/>
        </authorList>
    </citation>
    <scope>NUCLEOTIDE SEQUENCE [LARGE SCALE GENOMIC DNA]</scope>
    <source>
        <strain evidence="9 10">DSM 26656</strain>
    </source>
</reference>
<dbReference type="Gene3D" id="3.30.560.10">
    <property type="entry name" value="Glucose Oxidase, domain 3"/>
    <property type="match status" value="1"/>
</dbReference>
<dbReference type="RefSeq" id="WP_103875386.1">
    <property type="nucleotide sequence ID" value="NZ_FNUY01000016.1"/>
</dbReference>
<dbReference type="InterPro" id="IPR007867">
    <property type="entry name" value="GMC_OxRtase_C"/>
</dbReference>
<evidence type="ECO:0000256" key="6">
    <source>
        <dbReference type="RuleBase" id="RU003968"/>
    </source>
</evidence>
<dbReference type="SUPFAM" id="SSF54373">
    <property type="entry name" value="FAD-linked reductases, C-terminal domain"/>
    <property type="match status" value="1"/>
</dbReference>
<evidence type="ECO:0000256" key="5">
    <source>
        <dbReference type="PIRSR" id="PIRSR000137-2"/>
    </source>
</evidence>
<dbReference type="Gene3D" id="3.50.50.60">
    <property type="entry name" value="FAD/NAD(P)-binding domain"/>
    <property type="match status" value="1"/>
</dbReference>
<proteinExistence type="inferred from homology"/>
<dbReference type="Pfam" id="PF00732">
    <property type="entry name" value="GMC_oxred_N"/>
    <property type="match status" value="1"/>
</dbReference>
<dbReference type="PANTHER" id="PTHR11552">
    <property type="entry name" value="GLUCOSE-METHANOL-CHOLINE GMC OXIDOREDUCTASE"/>
    <property type="match status" value="1"/>
</dbReference>
<evidence type="ECO:0000259" key="8">
    <source>
        <dbReference type="PROSITE" id="PS00624"/>
    </source>
</evidence>
<dbReference type="Proteomes" id="UP000236743">
    <property type="component" value="Unassembled WGS sequence"/>
</dbReference>
<protein>
    <submittedName>
        <fullName evidence="9">Choline dehydrogenase</fullName>
    </submittedName>
</protein>
<sequence>MSDHENTERRTIGTFDYIVVGAGSAGCVVANRLSADPNTKVMVLEAGGKDDWIWFHIPVGYLFAIGNPRADWLFKTEPQPGLGGRALAYPRGKVVGGSSAINAMVYMRGQAADYDGWRQLGLNGWGWDDVLPYFLKHEDHIAPGSDSLHRAGGEWRVEHPRVRWAILDAIRDAAEMAGIPKIPDFNGGENEGSSYFQVNQRRGKRLSAFTAFLKPFVDSRDNLRLETRVMVERLVFENGRAKAVEFSHGGEKLRAEVTGEIVLCAGAVGSPALLERSGIGDGSRLQGLGIATVADSPGVGENLQDHLQLRPVYKVEGVKTLNSDYAKLWRRPMMALQWAALRSGPLTMAPSQVGAFAKSSPDYATANLQYHFQPLSLDSWGSGLHPFDAFTASVCNLRPTSRGNVHLRSPDPEDAPAISPNYLATEEDRQVAVDAMKLTRRIVAQGPLARFKPQEYLPGPQATSDEALLEAAAQLGTTIFHPVGTARMGRDDDTRAVVDERLRVRGVTGLRVIDASVMPNITSGNTANPTMMIAEKGVAMLLEDARSATAV</sequence>
<dbReference type="OrthoDB" id="9785276at2"/>
<gene>
    <name evidence="9" type="ORF">SAMN04488115_11650</name>
</gene>
<keyword evidence="4 5" id="KW-0274">FAD</keyword>
<keyword evidence="10" id="KW-1185">Reference proteome</keyword>
<dbReference type="PROSITE" id="PS00623">
    <property type="entry name" value="GMC_OXRED_1"/>
    <property type="match status" value="1"/>
</dbReference>
<dbReference type="SUPFAM" id="SSF51905">
    <property type="entry name" value="FAD/NAD(P)-binding domain"/>
    <property type="match status" value="1"/>
</dbReference>
<dbReference type="InterPro" id="IPR000172">
    <property type="entry name" value="GMC_OxRdtase_N"/>
</dbReference>
<evidence type="ECO:0000256" key="3">
    <source>
        <dbReference type="ARBA" id="ARBA00022630"/>
    </source>
</evidence>
<keyword evidence="3 6" id="KW-0285">Flavoprotein</keyword>
<feature type="binding site" evidence="5">
    <location>
        <position position="231"/>
    </location>
    <ligand>
        <name>FAD</name>
        <dbReference type="ChEBI" id="CHEBI:57692"/>
    </ligand>
</feature>
<dbReference type="PANTHER" id="PTHR11552:SF147">
    <property type="entry name" value="CHOLINE DEHYDROGENASE, MITOCHONDRIAL"/>
    <property type="match status" value="1"/>
</dbReference>
<dbReference type="PROSITE" id="PS00624">
    <property type="entry name" value="GMC_OXRED_2"/>
    <property type="match status" value="1"/>
</dbReference>
<evidence type="ECO:0000256" key="1">
    <source>
        <dbReference type="ARBA" id="ARBA00001974"/>
    </source>
</evidence>
<evidence type="ECO:0000256" key="2">
    <source>
        <dbReference type="ARBA" id="ARBA00010790"/>
    </source>
</evidence>
<feature type="domain" description="Glucose-methanol-choline oxidoreductase N-terminal" evidence="7">
    <location>
        <begin position="92"/>
        <end position="115"/>
    </location>
</feature>
<evidence type="ECO:0000313" key="10">
    <source>
        <dbReference type="Proteomes" id="UP000236743"/>
    </source>
</evidence>
<dbReference type="PIRSF" id="PIRSF000137">
    <property type="entry name" value="Alcohol_oxidase"/>
    <property type="match status" value="1"/>
</dbReference>
<evidence type="ECO:0000256" key="4">
    <source>
        <dbReference type="ARBA" id="ARBA00022827"/>
    </source>
</evidence>
<organism evidence="9 10">
    <name type="scientific">Bosea lathyri</name>
    <dbReference type="NCBI Taxonomy" id="1036778"/>
    <lineage>
        <taxon>Bacteria</taxon>
        <taxon>Pseudomonadati</taxon>
        <taxon>Pseudomonadota</taxon>
        <taxon>Alphaproteobacteria</taxon>
        <taxon>Hyphomicrobiales</taxon>
        <taxon>Boseaceae</taxon>
        <taxon>Bosea</taxon>
    </lineage>
</organism>
<evidence type="ECO:0000313" key="9">
    <source>
        <dbReference type="EMBL" id="SEG80434.1"/>
    </source>
</evidence>
<comment type="cofactor">
    <cofactor evidence="1 5">
        <name>FAD</name>
        <dbReference type="ChEBI" id="CHEBI:57692"/>
    </cofactor>
</comment>
<dbReference type="GO" id="GO:0016614">
    <property type="term" value="F:oxidoreductase activity, acting on CH-OH group of donors"/>
    <property type="evidence" value="ECO:0007669"/>
    <property type="project" value="InterPro"/>
</dbReference>
<feature type="binding site" evidence="5">
    <location>
        <begin position="102"/>
        <end position="105"/>
    </location>
    <ligand>
        <name>FAD</name>
        <dbReference type="ChEBI" id="CHEBI:57692"/>
    </ligand>
</feature>
<feature type="binding site" evidence="5">
    <location>
        <position position="94"/>
    </location>
    <ligand>
        <name>FAD</name>
        <dbReference type="ChEBI" id="CHEBI:57692"/>
    </ligand>
</feature>
<comment type="similarity">
    <text evidence="2 6">Belongs to the GMC oxidoreductase family.</text>
</comment>
<dbReference type="Pfam" id="PF05199">
    <property type="entry name" value="GMC_oxred_C"/>
    <property type="match status" value="1"/>
</dbReference>